<evidence type="ECO:0000256" key="6">
    <source>
        <dbReference type="SAM" id="Phobius"/>
    </source>
</evidence>
<dbReference type="GO" id="GO:0005886">
    <property type="term" value="C:plasma membrane"/>
    <property type="evidence" value="ECO:0007669"/>
    <property type="project" value="UniProtKB-SubCell"/>
</dbReference>
<reference evidence="8 9" key="1">
    <citation type="submission" date="2016-10" db="EMBL/GenBank/DDBJ databases">
        <authorList>
            <person name="de Groot N.N."/>
        </authorList>
    </citation>
    <scope>NUCLEOTIDE SEQUENCE [LARGE SCALE GENOMIC DNA]</scope>
    <source>
        <strain evidence="8 9">DSM 20581</strain>
    </source>
</reference>
<organism evidence="8 9">
    <name type="scientific">Desemzia incerta</name>
    <dbReference type="NCBI Taxonomy" id="82801"/>
    <lineage>
        <taxon>Bacteria</taxon>
        <taxon>Bacillati</taxon>
        <taxon>Bacillota</taxon>
        <taxon>Bacilli</taxon>
        <taxon>Lactobacillales</taxon>
        <taxon>Carnobacteriaceae</taxon>
        <taxon>Desemzia</taxon>
    </lineage>
</organism>
<dbReference type="EMBL" id="FOXW01000005">
    <property type="protein sequence ID" value="SFQ34635.1"/>
    <property type="molecule type" value="Genomic_DNA"/>
</dbReference>
<dbReference type="InterPro" id="IPR020846">
    <property type="entry name" value="MFS_dom"/>
</dbReference>
<dbReference type="Pfam" id="PF07690">
    <property type="entry name" value="MFS_1"/>
    <property type="match status" value="1"/>
</dbReference>
<evidence type="ECO:0000256" key="1">
    <source>
        <dbReference type="ARBA" id="ARBA00004651"/>
    </source>
</evidence>
<feature type="domain" description="Major facilitator superfamily (MFS) profile" evidence="7">
    <location>
        <begin position="1"/>
        <end position="391"/>
    </location>
</feature>
<proteinExistence type="predicted"/>
<name>A0A1I5XRL7_9LACT</name>
<accession>A0A1I5XRL7</accession>
<dbReference type="PANTHER" id="PTHR11360:SF317">
    <property type="entry name" value="MAJOR FACILITATOR SUPERFAMILY (MFS) PROFILE DOMAIN-CONTAINING PROTEIN-RELATED"/>
    <property type="match status" value="1"/>
</dbReference>
<dbReference type="InterPro" id="IPR036259">
    <property type="entry name" value="MFS_trans_sf"/>
</dbReference>
<evidence type="ECO:0000256" key="2">
    <source>
        <dbReference type="ARBA" id="ARBA00022448"/>
    </source>
</evidence>
<keyword evidence="2" id="KW-0813">Transport</keyword>
<dbReference type="PROSITE" id="PS50850">
    <property type="entry name" value="MFS"/>
    <property type="match status" value="1"/>
</dbReference>
<dbReference type="PANTHER" id="PTHR11360">
    <property type="entry name" value="MONOCARBOXYLATE TRANSPORTER"/>
    <property type="match status" value="1"/>
</dbReference>
<dbReference type="CDD" id="cd17353">
    <property type="entry name" value="MFS_OFA_like"/>
    <property type="match status" value="1"/>
</dbReference>
<feature type="transmembrane region" description="Helical" evidence="6">
    <location>
        <begin position="104"/>
        <end position="124"/>
    </location>
</feature>
<evidence type="ECO:0000256" key="4">
    <source>
        <dbReference type="ARBA" id="ARBA00022989"/>
    </source>
</evidence>
<feature type="transmembrane region" description="Helical" evidence="6">
    <location>
        <begin position="7"/>
        <end position="28"/>
    </location>
</feature>
<dbReference type="RefSeq" id="WP_092480615.1">
    <property type="nucleotide sequence ID" value="NZ_FOXW01000005.1"/>
</dbReference>
<dbReference type="OrthoDB" id="9793415at2"/>
<comment type="subcellular location">
    <subcellularLocation>
        <location evidence="1">Cell membrane</location>
        <topology evidence="1">Multi-pass membrane protein</topology>
    </subcellularLocation>
</comment>
<dbReference type="GO" id="GO:0022857">
    <property type="term" value="F:transmembrane transporter activity"/>
    <property type="evidence" value="ECO:0007669"/>
    <property type="project" value="InterPro"/>
</dbReference>
<sequence>MKQEKNRWLILIAAIITNLALGAGYAWSVFQTALLETNTDWTLSETSLAFSISFAMVPVGMIICGPIVDKHGGKKVVLAAGLLFGLGMFLTGFANSIIMLYLTYGVILGLGIGAGYGTATALTVKWFPDKKGLAGGLTAAGFGSGAILLAPIATNMIESVGVNDTFKILGGILLVVICAASFVMENPPVQEKAVGVTTDKDKNYKEMLRDLNFWILWAIYTFAATSGLMVIGHAANLASYYTLGAGAVIVMVVGLANTLGRIFWGSVSDKIGRYKTVMSMFIVSGTGLILLNFANTLEAVAGIAGLIFIALSFGGFLGSFPGITAENWGASKSASNYGWMFTAYGIASILGPSLASSIRESTGSYSMALLISAGMALVGAGMILFYMNRVNKASNVKQKAVKQN</sequence>
<evidence type="ECO:0000313" key="8">
    <source>
        <dbReference type="EMBL" id="SFQ34635.1"/>
    </source>
</evidence>
<evidence type="ECO:0000256" key="5">
    <source>
        <dbReference type="ARBA" id="ARBA00023136"/>
    </source>
</evidence>
<dbReference type="InterPro" id="IPR011701">
    <property type="entry name" value="MFS"/>
</dbReference>
<protein>
    <submittedName>
        <fullName evidence="8">MFS transporter, OFA family, oxalate/formate antiporter</fullName>
    </submittedName>
</protein>
<keyword evidence="9" id="KW-1185">Reference proteome</keyword>
<feature type="transmembrane region" description="Helical" evidence="6">
    <location>
        <begin position="337"/>
        <end position="355"/>
    </location>
</feature>
<dbReference type="Proteomes" id="UP000199136">
    <property type="component" value="Unassembled WGS sequence"/>
</dbReference>
<feature type="transmembrane region" description="Helical" evidence="6">
    <location>
        <begin position="76"/>
        <end position="98"/>
    </location>
</feature>
<feature type="transmembrane region" description="Helical" evidence="6">
    <location>
        <begin position="133"/>
        <end position="153"/>
    </location>
</feature>
<keyword evidence="3 6" id="KW-0812">Transmembrane</keyword>
<dbReference type="STRING" id="82801.SAMN04488506_1583"/>
<dbReference type="InterPro" id="IPR050327">
    <property type="entry name" value="Proton-linked_MCT"/>
</dbReference>
<feature type="transmembrane region" description="Helical" evidence="6">
    <location>
        <begin position="165"/>
        <end position="184"/>
    </location>
</feature>
<feature type="transmembrane region" description="Helical" evidence="6">
    <location>
        <begin position="367"/>
        <end position="387"/>
    </location>
</feature>
<feature type="transmembrane region" description="Helical" evidence="6">
    <location>
        <begin position="211"/>
        <end position="234"/>
    </location>
</feature>
<dbReference type="AlphaFoldDB" id="A0A1I5XRL7"/>
<feature type="transmembrane region" description="Helical" evidence="6">
    <location>
        <begin position="276"/>
        <end position="294"/>
    </location>
</feature>
<evidence type="ECO:0000259" key="7">
    <source>
        <dbReference type="PROSITE" id="PS50850"/>
    </source>
</evidence>
<dbReference type="Gene3D" id="1.20.1250.20">
    <property type="entry name" value="MFS general substrate transporter like domains"/>
    <property type="match status" value="2"/>
</dbReference>
<keyword evidence="4 6" id="KW-1133">Transmembrane helix</keyword>
<feature type="transmembrane region" description="Helical" evidence="6">
    <location>
        <begin position="300"/>
        <end position="325"/>
    </location>
</feature>
<feature type="transmembrane region" description="Helical" evidence="6">
    <location>
        <begin position="240"/>
        <end position="264"/>
    </location>
</feature>
<evidence type="ECO:0000313" key="9">
    <source>
        <dbReference type="Proteomes" id="UP000199136"/>
    </source>
</evidence>
<gene>
    <name evidence="8" type="ORF">SAMN04488506_1583</name>
</gene>
<keyword evidence="5 6" id="KW-0472">Membrane</keyword>
<evidence type="ECO:0000256" key="3">
    <source>
        <dbReference type="ARBA" id="ARBA00022692"/>
    </source>
</evidence>
<feature type="transmembrane region" description="Helical" evidence="6">
    <location>
        <begin position="48"/>
        <end position="69"/>
    </location>
</feature>
<dbReference type="SUPFAM" id="SSF103473">
    <property type="entry name" value="MFS general substrate transporter"/>
    <property type="match status" value="1"/>
</dbReference>